<dbReference type="OrthoDB" id="9815217at2"/>
<keyword evidence="8" id="KW-0175">Coiled coil</keyword>
<feature type="transmembrane region" description="Helical" evidence="9">
    <location>
        <begin position="15"/>
        <end position="37"/>
    </location>
</feature>
<keyword evidence="4 9" id="KW-0812">Transmembrane</keyword>
<dbReference type="Proteomes" id="UP000316649">
    <property type="component" value="Unassembled WGS sequence"/>
</dbReference>
<proteinExistence type="inferred from homology"/>
<keyword evidence="12" id="KW-1185">Reference proteome</keyword>
<dbReference type="Gene3D" id="3.30.1330.60">
    <property type="entry name" value="OmpA-like domain"/>
    <property type="match status" value="1"/>
</dbReference>
<evidence type="ECO:0000259" key="10">
    <source>
        <dbReference type="PROSITE" id="PS51123"/>
    </source>
</evidence>
<name>A0A557SCR5_9GAMM</name>
<dbReference type="GO" id="GO:0005886">
    <property type="term" value="C:plasma membrane"/>
    <property type="evidence" value="ECO:0007669"/>
    <property type="project" value="UniProtKB-SubCell"/>
</dbReference>
<evidence type="ECO:0000313" key="12">
    <source>
        <dbReference type="Proteomes" id="UP000316649"/>
    </source>
</evidence>
<comment type="similarity">
    <text evidence="2">Belongs to the MotB family.</text>
</comment>
<evidence type="ECO:0000256" key="6">
    <source>
        <dbReference type="ARBA" id="ARBA00023136"/>
    </source>
</evidence>
<evidence type="ECO:0000256" key="3">
    <source>
        <dbReference type="ARBA" id="ARBA00022475"/>
    </source>
</evidence>
<gene>
    <name evidence="11" type="ORF">FHP88_09425</name>
</gene>
<dbReference type="PANTHER" id="PTHR30329:SF21">
    <property type="entry name" value="LIPOPROTEIN YIAD-RELATED"/>
    <property type="match status" value="1"/>
</dbReference>
<sequence>MSDDCPKCDAGLPPWLATFADLMSLLMCFFVLLLSFAEIDAIRFKKMADSMKDAFGVQREVQVTDIVMGTSVIKQEFSPSTIPEPSLVDEVRQQTTDVEKQHLDVPDAASKSEAEVAAEAEAEAEAAEEAAAEAAEKLMQEIAQQAEEIKEAMQLEIEEKLVTVETQQAKIIIRINEKGSFPSGSAKLNDDFYGVMVRLSEAVAKTPGKVVVAGHSDDVPISTNRFRSNWELSSARAVTVVHALLDDPNVDPGRVKVEGHADSQPLVPNDSRENRAINRRVELIIERGSDVESGEALAIPPAQG</sequence>
<dbReference type="PANTHER" id="PTHR30329">
    <property type="entry name" value="STATOR ELEMENT OF FLAGELLAR MOTOR COMPLEX"/>
    <property type="match status" value="1"/>
</dbReference>
<feature type="domain" description="OmpA-like" evidence="10">
    <location>
        <begin position="168"/>
        <end position="289"/>
    </location>
</feature>
<keyword evidence="6 7" id="KW-0472">Membrane</keyword>
<dbReference type="SUPFAM" id="SSF103088">
    <property type="entry name" value="OmpA-like"/>
    <property type="match status" value="1"/>
</dbReference>
<evidence type="ECO:0000256" key="8">
    <source>
        <dbReference type="SAM" id="Coils"/>
    </source>
</evidence>
<dbReference type="AlphaFoldDB" id="A0A557SCR5"/>
<accession>A0A557SCR5</accession>
<dbReference type="InterPro" id="IPR006665">
    <property type="entry name" value="OmpA-like"/>
</dbReference>
<dbReference type="InterPro" id="IPR025713">
    <property type="entry name" value="MotB-like_N_dom"/>
</dbReference>
<keyword evidence="5 9" id="KW-1133">Transmembrane helix</keyword>
<comment type="subcellular location">
    <subcellularLocation>
        <location evidence="1">Cell membrane</location>
        <topology evidence="1">Single-pass membrane protein</topology>
    </subcellularLocation>
</comment>
<evidence type="ECO:0000256" key="5">
    <source>
        <dbReference type="ARBA" id="ARBA00022989"/>
    </source>
</evidence>
<dbReference type="RefSeq" id="WP_144358791.1">
    <property type="nucleotide sequence ID" value="NZ_VMNH01000009.1"/>
</dbReference>
<dbReference type="CDD" id="cd07185">
    <property type="entry name" value="OmpA_C-like"/>
    <property type="match status" value="1"/>
</dbReference>
<keyword evidence="3" id="KW-1003">Cell membrane</keyword>
<dbReference type="InterPro" id="IPR050330">
    <property type="entry name" value="Bact_OuterMem_StrucFunc"/>
</dbReference>
<feature type="coiled-coil region" evidence="8">
    <location>
        <begin position="110"/>
        <end position="163"/>
    </location>
</feature>
<evidence type="ECO:0000256" key="1">
    <source>
        <dbReference type="ARBA" id="ARBA00004162"/>
    </source>
</evidence>
<dbReference type="Pfam" id="PF13677">
    <property type="entry name" value="MotB_plug"/>
    <property type="match status" value="1"/>
</dbReference>
<dbReference type="EMBL" id="VMNH01000009">
    <property type="protein sequence ID" value="TVO75218.1"/>
    <property type="molecule type" value="Genomic_DNA"/>
</dbReference>
<comment type="caution">
    <text evidence="11">The sequence shown here is derived from an EMBL/GenBank/DDBJ whole genome shotgun (WGS) entry which is preliminary data.</text>
</comment>
<evidence type="ECO:0000313" key="11">
    <source>
        <dbReference type="EMBL" id="TVO75218.1"/>
    </source>
</evidence>
<dbReference type="PROSITE" id="PS51123">
    <property type="entry name" value="OMPA_2"/>
    <property type="match status" value="1"/>
</dbReference>
<protein>
    <submittedName>
        <fullName evidence="11">OmpA family protein</fullName>
    </submittedName>
</protein>
<evidence type="ECO:0000256" key="4">
    <source>
        <dbReference type="ARBA" id="ARBA00022692"/>
    </source>
</evidence>
<dbReference type="NCBIfam" id="NF006508">
    <property type="entry name" value="PRK08944.1"/>
    <property type="match status" value="1"/>
</dbReference>
<evidence type="ECO:0000256" key="2">
    <source>
        <dbReference type="ARBA" id="ARBA00008914"/>
    </source>
</evidence>
<dbReference type="InterPro" id="IPR036737">
    <property type="entry name" value="OmpA-like_sf"/>
</dbReference>
<reference evidence="11 12" key="1">
    <citation type="submission" date="2019-07" db="EMBL/GenBank/DDBJ databases">
        <title>The pathways for chlorine oxyanion respiration interact through the shared metabolite chlorate.</title>
        <authorList>
            <person name="Barnum T.P."/>
            <person name="Cheng Y."/>
            <person name="Hill K.A."/>
            <person name="Lucas L.N."/>
            <person name="Carlson H.K."/>
            <person name="Coates J.D."/>
        </authorList>
    </citation>
    <scope>NUCLEOTIDE SEQUENCE [LARGE SCALE GENOMIC DNA]</scope>
    <source>
        <strain evidence="11 12">BK-1</strain>
    </source>
</reference>
<dbReference type="Pfam" id="PF00691">
    <property type="entry name" value="OmpA"/>
    <property type="match status" value="1"/>
</dbReference>
<organism evidence="11 12">
    <name type="scientific">Sedimenticola selenatireducens</name>
    <dbReference type="NCBI Taxonomy" id="191960"/>
    <lineage>
        <taxon>Bacteria</taxon>
        <taxon>Pseudomonadati</taxon>
        <taxon>Pseudomonadota</taxon>
        <taxon>Gammaproteobacteria</taxon>
        <taxon>Chromatiales</taxon>
        <taxon>Sedimenticolaceae</taxon>
        <taxon>Sedimenticola</taxon>
    </lineage>
</organism>
<evidence type="ECO:0000256" key="7">
    <source>
        <dbReference type="PROSITE-ProRule" id="PRU00473"/>
    </source>
</evidence>
<evidence type="ECO:0000256" key="9">
    <source>
        <dbReference type="SAM" id="Phobius"/>
    </source>
</evidence>